<evidence type="ECO:0000313" key="3">
    <source>
        <dbReference type="Proteomes" id="UP001159427"/>
    </source>
</evidence>
<feature type="region of interest" description="Disordered" evidence="1">
    <location>
        <begin position="182"/>
        <end position="217"/>
    </location>
</feature>
<keyword evidence="3" id="KW-1185">Reference proteome</keyword>
<comment type="caution">
    <text evidence="2">The sequence shown here is derived from an EMBL/GenBank/DDBJ whole genome shotgun (WGS) entry which is preliminary data.</text>
</comment>
<sequence length="217" mass="24218">SESEDNDHVASGKRRREEDELSISPSDKDINELLEESNPKEAEVTAKTTEPKEEVELLKYLEADFTDDELVGAKINQRLANIAFKRWGITLANDKLKALLAKHAKPENYKETLAANIDAIVLLGHAVGELSRLRREQIKPALKAEFHSLCSQANEWSSRSDLLFGADLAKQVRDAKDTNRIGKDIGVGKAGTTQRKPPFLGKGQKKPNFSNNRTERT</sequence>
<dbReference type="PANTHER" id="PTHR34239:SF2">
    <property type="entry name" value="TRANSPOSABLE ELEMENT P TRANSPOSASE_THAP9 CONSERVED DOMAIN-CONTAINING PROTEIN"/>
    <property type="match status" value="1"/>
</dbReference>
<feature type="compositionally biased region" description="Basic and acidic residues" evidence="1">
    <location>
        <begin position="1"/>
        <end position="18"/>
    </location>
</feature>
<organism evidence="2 3">
    <name type="scientific">Porites evermanni</name>
    <dbReference type="NCBI Taxonomy" id="104178"/>
    <lineage>
        <taxon>Eukaryota</taxon>
        <taxon>Metazoa</taxon>
        <taxon>Cnidaria</taxon>
        <taxon>Anthozoa</taxon>
        <taxon>Hexacorallia</taxon>
        <taxon>Scleractinia</taxon>
        <taxon>Fungiina</taxon>
        <taxon>Poritidae</taxon>
        <taxon>Porites</taxon>
    </lineage>
</organism>
<feature type="compositionally biased region" description="Polar residues" evidence="1">
    <location>
        <begin position="207"/>
        <end position="217"/>
    </location>
</feature>
<evidence type="ECO:0000256" key="1">
    <source>
        <dbReference type="SAM" id="MobiDB-lite"/>
    </source>
</evidence>
<protein>
    <submittedName>
        <fullName evidence="2">Uncharacterized protein</fullName>
    </submittedName>
</protein>
<gene>
    <name evidence="2" type="ORF">PEVE_00029836</name>
</gene>
<proteinExistence type="predicted"/>
<dbReference type="EMBL" id="CALNXI010000042">
    <property type="protein sequence ID" value="CAH3016507.1"/>
    <property type="molecule type" value="Genomic_DNA"/>
</dbReference>
<dbReference type="PANTHER" id="PTHR34239">
    <property type="entry name" value="APPLE DOMAIN-CONTAINING PROTEIN"/>
    <property type="match status" value="1"/>
</dbReference>
<reference evidence="2 3" key="1">
    <citation type="submission" date="2022-05" db="EMBL/GenBank/DDBJ databases">
        <authorList>
            <consortium name="Genoscope - CEA"/>
            <person name="William W."/>
        </authorList>
    </citation>
    <scope>NUCLEOTIDE SEQUENCE [LARGE SCALE GENOMIC DNA]</scope>
</reference>
<dbReference type="Proteomes" id="UP001159427">
    <property type="component" value="Unassembled WGS sequence"/>
</dbReference>
<feature type="compositionally biased region" description="Basic and acidic residues" evidence="1">
    <location>
        <begin position="26"/>
        <end position="49"/>
    </location>
</feature>
<evidence type="ECO:0000313" key="2">
    <source>
        <dbReference type="EMBL" id="CAH3016507.1"/>
    </source>
</evidence>
<accession>A0ABN8LHB7</accession>
<feature type="non-terminal residue" evidence="2">
    <location>
        <position position="1"/>
    </location>
</feature>
<feature type="region of interest" description="Disordered" evidence="1">
    <location>
        <begin position="1"/>
        <end position="49"/>
    </location>
</feature>
<name>A0ABN8LHB7_9CNID</name>